<dbReference type="PRINTS" id="PR00682">
    <property type="entry name" value="IPNSYNTHASE"/>
</dbReference>
<feature type="compositionally biased region" description="Basic and acidic residues" evidence="2">
    <location>
        <begin position="14"/>
        <end position="24"/>
    </location>
</feature>
<organism evidence="5 6">
    <name type="scientific">Talaromyces stipitatus (strain ATCC 10500 / CBS 375.48 / QM 6759 / NRRL 1006)</name>
    <name type="common">Penicillium stipitatum</name>
    <dbReference type="NCBI Taxonomy" id="441959"/>
    <lineage>
        <taxon>Eukaryota</taxon>
        <taxon>Fungi</taxon>
        <taxon>Dikarya</taxon>
        <taxon>Ascomycota</taxon>
        <taxon>Pezizomycotina</taxon>
        <taxon>Eurotiomycetes</taxon>
        <taxon>Eurotiomycetidae</taxon>
        <taxon>Eurotiales</taxon>
        <taxon>Trichocomaceae</taxon>
        <taxon>Talaromyces</taxon>
        <taxon>Talaromyces sect. Talaromyces</taxon>
    </lineage>
</organism>
<evidence type="ECO:0000259" key="3">
    <source>
        <dbReference type="Pfam" id="PF03171"/>
    </source>
</evidence>
<evidence type="ECO:0000313" key="6">
    <source>
        <dbReference type="Proteomes" id="UP000001745"/>
    </source>
</evidence>
<gene>
    <name evidence="5" type="ORF">TSTA_055960</name>
</gene>
<dbReference type="Pfam" id="PF03171">
    <property type="entry name" value="2OG-FeII_Oxy"/>
    <property type="match status" value="1"/>
</dbReference>
<evidence type="ECO:0000313" key="5">
    <source>
        <dbReference type="EMBL" id="EED13096.1"/>
    </source>
</evidence>
<dbReference type="PANTHER" id="PTHR47990">
    <property type="entry name" value="2-OXOGLUTARATE (2OG) AND FE(II)-DEPENDENT OXYGENASE SUPERFAMILY PROTEIN-RELATED"/>
    <property type="match status" value="1"/>
</dbReference>
<dbReference type="InParanoid" id="B8MRF9"/>
<accession>B8MRF9</accession>
<dbReference type="VEuPathDB" id="FungiDB:TSTA_055960"/>
<comment type="similarity">
    <text evidence="1">Belongs to the iron/ascorbate-dependent oxidoreductase family.</text>
</comment>
<dbReference type="PhylomeDB" id="B8MRF9"/>
<dbReference type="OrthoDB" id="406156at2759"/>
<evidence type="ECO:0000256" key="1">
    <source>
        <dbReference type="ARBA" id="ARBA00008056"/>
    </source>
</evidence>
<dbReference type="FunFam" id="2.60.120.330:FF:000040">
    <property type="entry name" value="Chromosome 21, whole genome shotgun sequence"/>
    <property type="match status" value="1"/>
</dbReference>
<dbReference type="HOGENOM" id="CLU_010119_10_0_1"/>
<keyword evidence="5" id="KW-0223">Dioxygenase</keyword>
<dbReference type="Gene3D" id="2.60.120.330">
    <property type="entry name" value="B-lactam Antibiotic, Isopenicillin N Synthase, Chain"/>
    <property type="match status" value="1"/>
</dbReference>
<feature type="domain" description="Isopenicillin N synthase-like Fe(2+) 2OG dioxygenase" evidence="3">
    <location>
        <begin position="271"/>
        <end position="341"/>
    </location>
</feature>
<dbReference type="Proteomes" id="UP000001745">
    <property type="component" value="Unassembled WGS sequence"/>
</dbReference>
<keyword evidence="5" id="KW-0560">Oxidoreductase</keyword>
<dbReference type="EMBL" id="EQ962659">
    <property type="protein sequence ID" value="EED13096.1"/>
    <property type="molecule type" value="Genomic_DNA"/>
</dbReference>
<dbReference type="InterPro" id="IPR026992">
    <property type="entry name" value="DIOX_N"/>
</dbReference>
<proteinExistence type="inferred from homology"/>
<dbReference type="RefSeq" id="XP_002487207.1">
    <property type="nucleotide sequence ID" value="XM_002487162.1"/>
</dbReference>
<dbReference type="GO" id="GO:0051213">
    <property type="term" value="F:dioxygenase activity"/>
    <property type="evidence" value="ECO:0007669"/>
    <property type="project" value="UniProtKB-KW"/>
</dbReference>
<dbReference type="InterPro" id="IPR044861">
    <property type="entry name" value="IPNS-like_FE2OG_OXY"/>
</dbReference>
<dbReference type="GeneID" id="8100661"/>
<reference evidence="6" key="1">
    <citation type="journal article" date="2015" name="Genome Announc.">
        <title>Genome sequence of the AIDS-associated pathogen Penicillium marneffei (ATCC18224) and its near taxonomic relative Talaromyces stipitatus (ATCC10500).</title>
        <authorList>
            <person name="Nierman W.C."/>
            <person name="Fedorova-Abrams N.D."/>
            <person name="Andrianopoulos A."/>
        </authorList>
    </citation>
    <scope>NUCLEOTIDE SEQUENCE [LARGE SCALE GENOMIC DNA]</scope>
    <source>
        <strain evidence="6">ATCC 10500 / CBS 375.48 / QM 6759 / NRRL 1006</strain>
    </source>
</reference>
<feature type="region of interest" description="Disordered" evidence="2">
    <location>
        <begin position="1"/>
        <end position="26"/>
    </location>
</feature>
<protein>
    <submittedName>
        <fullName evidence="5">Leucoanthocyanidin dioxygenase, putative</fullName>
    </submittedName>
</protein>
<evidence type="ECO:0000256" key="2">
    <source>
        <dbReference type="SAM" id="MobiDB-lite"/>
    </source>
</evidence>
<dbReference type="OMA" id="EADYNGW"/>
<dbReference type="InterPro" id="IPR050231">
    <property type="entry name" value="Iron_ascorbate_oxido_reductase"/>
</dbReference>
<sequence>MSQLTSKKISGHVSRMEKARDPSKFKARTRYSGRINKQNTMATTTIEPTAVQTPAVDLEQYAYKTLKHYVHPPETKANLPWSELVTLDLEDYHRPGGKERLAKQLEHAVHHVGFFYVKNFGLTQEQVDQQFTLAQNFFELPVQEKEKYEVNYGEADYNGWRRPGRYVGANNTRDNIEMYNIPKFTKDFEGKYNHPDLIKAHLPEIETFHRALHANVVLPLLRLFAIILELPDEDYLVKQHTYEEKSEDHFRYMLYHPRTEEEWEANNYGKGGGHTDLGTVTLLFRQPVAGLQILGEDNNWTWVSAQPGTITVNLADTISHLTGGWLKSSVHRVVAPPEDQRQYKRTGLLYFARPHNKTVLVPITDSPVLQKSGVKPRFEKLVTMEEWVRAKQTLQLNPEIAKKRWAEKGDGTVEVLAGFHDRKYKE</sequence>
<name>B8MRF9_TALSN</name>
<dbReference type="AlphaFoldDB" id="B8MRF9"/>
<dbReference type="InterPro" id="IPR027443">
    <property type="entry name" value="IPNS-like_sf"/>
</dbReference>
<feature type="domain" description="Non-haem dioxygenase N-terminal" evidence="4">
    <location>
        <begin position="87"/>
        <end position="184"/>
    </location>
</feature>
<dbReference type="SUPFAM" id="SSF51197">
    <property type="entry name" value="Clavaminate synthase-like"/>
    <property type="match status" value="1"/>
</dbReference>
<evidence type="ECO:0000259" key="4">
    <source>
        <dbReference type="Pfam" id="PF14226"/>
    </source>
</evidence>
<dbReference type="Pfam" id="PF14226">
    <property type="entry name" value="DIOX_N"/>
    <property type="match status" value="1"/>
</dbReference>
<keyword evidence="6" id="KW-1185">Reference proteome</keyword>
<dbReference type="STRING" id="441959.B8MRF9"/>
<dbReference type="eggNOG" id="KOG0143">
    <property type="taxonomic scope" value="Eukaryota"/>
</dbReference>